<gene>
    <name evidence="2" type="ORF">ACFSCZ_19825</name>
</gene>
<feature type="coiled-coil region" evidence="1">
    <location>
        <begin position="100"/>
        <end position="156"/>
    </location>
</feature>
<evidence type="ECO:0000313" key="3">
    <source>
        <dbReference type="Proteomes" id="UP001597301"/>
    </source>
</evidence>
<sequence>MLNIKERIKKDFLNDPLFLLCSQKVENSNLLFPDFLNEMYTDIHCRYTIKEAEIWINRSGSALKHYVKELRGYINAFKEGNRYKLYYQDVYKLFLINMLIKKFKKELKDVKSELNNSAGTESKQHFFEDNKLVAKVKKLEKRVNQLEEEKKSKIEKQEIIVLKLIY</sequence>
<evidence type="ECO:0000256" key="1">
    <source>
        <dbReference type="SAM" id="Coils"/>
    </source>
</evidence>
<dbReference type="Proteomes" id="UP001597301">
    <property type="component" value="Unassembled WGS sequence"/>
</dbReference>
<proteinExistence type="predicted"/>
<comment type="caution">
    <text evidence="2">The sequence shown here is derived from an EMBL/GenBank/DDBJ whole genome shotgun (WGS) entry which is preliminary data.</text>
</comment>
<protein>
    <submittedName>
        <fullName evidence="2">Uncharacterized protein</fullName>
    </submittedName>
</protein>
<keyword evidence="1" id="KW-0175">Coiled coil</keyword>
<dbReference type="RefSeq" id="WP_380776804.1">
    <property type="nucleotide sequence ID" value="NZ_JBHUEO010000121.1"/>
</dbReference>
<accession>A0ABW4KL82</accession>
<keyword evidence="3" id="KW-1185">Reference proteome</keyword>
<name>A0ABW4KL82_9BACI</name>
<evidence type="ECO:0000313" key="2">
    <source>
        <dbReference type="EMBL" id="MFD1708917.1"/>
    </source>
</evidence>
<dbReference type="EMBL" id="JBHUEO010000121">
    <property type="protein sequence ID" value="MFD1708917.1"/>
    <property type="molecule type" value="Genomic_DNA"/>
</dbReference>
<organism evidence="2 3">
    <name type="scientific">Siminovitchia sediminis</name>
    <dbReference type="NCBI Taxonomy" id="1274353"/>
    <lineage>
        <taxon>Bacteria</taxon>
        <taxon>Bacillati</taxon>
        <taxon>Bacillota</taxon>
        <taxon>Bacilli</taxon>
        <taxon>Bacillales</taxon>
        <taxon>Bacillaceae</taxon>
        <taxon>Siminovitchia</taxon>
    </lineage>
</organism>
<reference evidence="3" key="1">
    <citation type="journal article" date="2019" name="Int. J. Syst. Evol. Microbiol.">
        <title>The Global Catalogue of Microorganisms (GCM) 10K type strain sequencing project: providing services to taxonomists for standard genome sequencing and annotation.</title>
        <authorList>
            <consortium name="The Broad Institute Genomics Platform"/>
            <consortium name="The Broad Institute Genome Sequencing Center for Infectious Disease"/>
            <person name="Wu L."/>
            <person name="Ma J."/>
        </authorList>
    </citation>
    <scope>NUCLEOTIDE SEQUENCE [LARGE SCALE GENOMIC DNA]</scope>
    <source>
        <strain evidence="3">CGMCC 1.12295</strain>
    </source>
</reference>